<dbReference type="PANTHER" id="PTHR43591:SF24">
    <property type="entry name" value="2-METHOXY-6-POLYPRENYL-1,4-BENZOQUINOL METHYLASE, MITOCHONDRIAL"/>
    <property type="match status" value="1"/>
</dbReference>
<dbReference type="Gene3D" id="3.40.50.150">
    <property type="entry name" value="Vaccinia Virus protein VP39"/>
    <property type="match status" value="1"/>
</dbReference>
<dbReference type="EMBL" id="CAJVPJ010000076">
    <property type="protein sequence ID" value="CAG8472884.1"/>
    <property type="molecule type" value="Genomic_DNA"/>
</dbReference>
<dbReference type="SUPFAM" id="SSF53335">
    <property type="entry name" value="S-adenosyl-L-methionine-dependent methyltransferases"/>
    <property type="match status" value="1"/>
</dbReference>
<name>A0A9N8W6T6_9GLOM</name>
<dbReference type="AlphaFoldDB" id="A0A9N8W6T6"/>
<evidence type="ECO:0000313" key="3">
    <source>
        <dbReference type="Proteomes" id="UP000789572"/>
    </source>
</evidence>
<feature type="domain" description="Methyltransferase" evidence="1">
    <location>
        <begin position="75"/>
        <end position="166"/>
    </location>
</feature>
<dbReference type="InterPro" id="IPR041698">
    <property type="entry name" value="Methyltransf_25"/>
</dbReference>
<evidence type="ECO:0000313" key="2">
    <source>
        <dbReference type="EMBL" id="CAG8472884.1"/>
    </source>
</evidence>
<dbReference type="CDD" id="cd02440">
    <property type="entry name" value="AdoMet_MTases"/>
    <property type="match status" value="1"/>
</dbReference>
<protein>
    <submittedName>
        <fullName evidence="2">11376_t:CDS:1</fullName>
    </submittedName>
</protein>
<organism evidence="2 3">
    <name type="scientific">Paraglomus occultum</name>
    <dbReference type="NCBI Taxonomy" id="144539"/>
    <lineage>
        <taxon>Eukaryota</taxon>
        <taxon>Fungi</taxon>
        <taxon>Fungi incertae sedis</taxon>
        <taxon>Mucoromycota</taxon>
        <taxon>Glomeromycotina</taxon>
        <taxon>Glomeromycetes</taxon>
        <taxon>Paraglomerales</taxon>
        <taxon>Paraglomeraceae</taxon>
        <taxon>Paraglomus</taxon>
    </lineage>
</organism>
<evidence type="ECO:0000259" key="1">
    <source>
        <dbReference type="Pfam" id="PF13649"/>
    </source>
</evidence>
<dbReference type="InterPro" id="IPR029063">
    <property type="entry name" value="SAM-dependent_MTases_sf"/>
</dbReference>
<dbReference type="Proteomes" id="UP000789572">
    <property type="component" value="Unassembled WGS sequence"/>
</dbReference>
<dbReference type="GO" id="GO:0008168">
    <property type="term" value="F:methyltransferase activity"/>
    <property type="evidence" value="ECO:0007669"/>
    <property type="project" value="TreeGrafter"/>
</dbReference>
<accession>A0A9N8W6T6</accession>
<dbReference type="Pfam" id="PF13649">
    <property type="entry name" value="Methyltransf_25"/>
    <property type="match status" value="1"/>
</dbReference>
<comment type="caution">
    <text evidence="2">The sequence shown here is derived from an EMBL/GenBank/DDBJ whole genome shotgun (WGS) entry which is preliminary data.</text>
</comment>
<dbReference type="OrthoDB" id="2013972at2759"/>
<dbReference type="PANTHER" id="PTHR43591">
    <property type="entry name" value="METHYLTRANSFERASE"/>
    <property type="match status" value="1"/>
</dbReference>
<proteinExistence type="predicted"/>
<reference evidence="2" key="1">
    <citation type="submission" date="2021-06" db="EMBL/GenBank/DDBJ databases">
        <authorList>
            <person name="Kallberg Y."/>
            <person name="Tangrot J."/>
            <person name="Rosling A."/>
        </authorList>
    </citation>
    <scope>NUCLEOTIDE SEQUENCE</scope>
    <source>
        <strain evidence="2">IA702</strain>
    </source>
</reference>
<sequence>MGHAISTCMEFTFDHSSSASTLPDQEEPPKSVFTNSDSIEEIMYLHHVVLKHYWGQNYVSPVVLSSDNETKPKQVLDLGCVTGLWTVEMASISPTTNFVGVNPFSIFPKSAPSNVSFYQQNILNGLQFDDNSFDFIHERLSLSDFTKKQWEDTVLHEIVRVCKPGGWIELLESDACICDKGKVLRRIGRSCKKLFLSKGLVPNLGQFLQTLLRSNPQLTDVHYIENDMPLGKRHGKFGELAVRDLMLSWNAIKIPLSQIMGIAPEHFEAILEAFINEVNVQDLYWRTYRVIARKKTLDEMNERL</sequence>
<gene>
    <name evidence="2" type="ORF">POCULU_LOCUS1130</name>
</gene>
<keyword evidence="3" id="KW-1185">Reference proteome</keyword>